<dbReference type="Gene3D" id="3.10.20.90">
    <property type="entry name" value="Phosphatidylinositol 3-kinase Catalytic Subunit, Chain A, domain 1"/>
    <property type="match status" value="1"/>
</dbReference>
<evidence type="ECO:0000259" key="1">
    <source>
        <dbReference type="PROSITE" id="PS50053"/>
    </source>
</evidence>
<dbReference type="AlphaFoldDB" id="A0A5P1FSU8"/>
<dbReference type="Pfam" id="PF11976">
    <property type="entry name" value="Rad60-SLD"/>
    <property type="match status" value="1"/>
</dbReference>
<dbReference type="Proteomes" id="UP000243459">
    <property type="component" value="Chromosome 1"/>
</dbReference>
<dbReference type="PANTHER" id="PTHR47813">
    <property type="entry name" value="UBIQUITIN-LIKE SUPERFAMILY PROTEIN"/>
    <property type="match status" value="1"/>
</dbReference>
<dbReference type="InterPro" id="IPR000626">
    <property type="entry name" value="Ubiquitin-like_dom"/>
</dbReference>
<dbReference type="PANTHER" id="PTHR47813:SF2">
    <property type="entry name" value="UBIQUITIN-LIKE SUPERFAMILY PROTEIN"/>
    <property type="match status" value="1"/>
</dbReference>
<keyword evidence="3" id="KW-1185">Reference proteome</keyword>
<dbReference type="PROSITE" id="PS50053">
    <property type="entry name" value="UBIQUITIN_2"/>
    <property type="match status" value="1"/>
</dbReference>
<accession>A0A5P1FSU8</accession>
<dbReference type="SUPFAM" id="SSF54236">
    <property type="entry name" value="Ubiquitin-like"/>
    <property type="match status" value="1"/>
</dbReference>
<proteinExistence type="predicted"/>
<protein>
    <recommendedName>
        <fullName evidence="1">Ubiquitin-like domain-containing protein</fullName>
    </recommendedName>
</protein>
<name>A0A5P1FSU8_ASPOF</name>
<dbReference type="CDD" id="cd01763">
    <property type="entry name" value="Ubl_SUMO_like"/>
    <property type="match status" value="1"/>
</dbReference>
<reference evidence="3" key="1">
    <citation type="journal article" date="2017" name="Nat. Commun.">
        <title>The asparagus genome sheds light on the origin and evolution of a young Y chromosome.</title>
        <authorList>
            <person name="Harkess A."/>
            <person name="Zhou J."/>
            <person name="Xu C."/>
            <person name="Bowers J.E."/>
            <person name="Van der Hulst R."/>
            <person name="Ayyampalayam S."/>
            <person name="Mercati F."/>
            <person name="Riccardi P."/>
            <person name="McKain M.R."/>
            <person name="Kakrana A."/>
            <person name="Tang H."/>
            <person name="Ray J."/>
            <person name="Groenendijk J."/>
            <person name="Arikit S."/>
            <person name="Mathioni S.M."/>
            <person name="Nakano M."/>
            <person name="Shan H."/>
            <person name="Telgmann-Rauber A."/>
            <person name="Kanno A."/>
            <person name="Yue Z."/>
            <person name="Chen H."/>
            <person name="Li W."/>
            <person name="Chen Y."/>
            <person name="Xu X."/>
            <person name="Zhang Y."/>
            <person name="Luo S."/>
            <person name="Chen H."/>
            <person name="Gao J."/>
            <person name="Mao Z."/>
            <person name="Pires J.C."/>
            <person name="Luo M."/>
            <person name="Kudrna D."/>
            <person name="Wing R.A."/>
            <person name="Meyers B.C."/>
            <person name="Yi K."/>
            <person name="Kong H."/>
            <person name="Lavrijsen P."/>
            <person name="Sunseri F."/>
            <person name="Falavigna A."/>
            <person name="Ye Y."/>
            <person name="Leebens-Mack J.H."/>
            <person name="Chen G."/>
        </authorList>
    </citation>
    <scope>NUCLEOTIDE SEQUENCE [LARGE SCALE GENOMIC DNA]</scope>
    <source>
        <strain evidence="3">cv. DH0086</strain>
    </source>
</reference>
<sequence>MITSGFPILRVWLQSFGSYVLFRVANGICELQFNRLKKQELASLAQSAEDILRTVTASTRRDISNPEKIDLEAIKELPSKKVDRKKIVISIQDKDGQKQFRMYMDDNFSRLFKMYAEKANLKLESLVFIFDGDKVSSTATPEGLGLEDDDMLEVHIKSK</sequence>
<evidence type="ECO:0000313" key="3">
    <source>
        <dbReference type="Proteomes" id="UP000243459"/>
    </source>
</evidence>
<feature type="domain" description="Ubiquitin-like" evidence="1">
    <location>
        <begin position="87"/>
        <end position="159"/>
    </location>
</feature>
<dbReference type="InterPro" id="IPR022617">
    <property type="entry name" value="Rad60/SUMO-like_dom"/>
</dbReference>
<dbReference type="InterPro" id="IPR029071">
    <property type="entry name" value="Ubiquitin-like_domsf"/>
</dbReference>
<dbReference type="EMBL" id="CM007381">
    <property type="protein sequence ID" value="ONK81385.1"/>
    <property type="molecule type" value="Genomic_DNA"/>
</dbReference>
<gene>
    <name evidence="2" type="ORF">A4U43_C01F28510</name>
</gene>
<dbReference type="Gramene" id="ONK81385">
    <property type="protein sequence ID" value="ONK81385"/>
    <property type="gene ID" value="A4U43_C01F28510"/>
</dbReference>
<evidence type="ECO:0000313" key="2">
    <source>
        <dbReference type="EMBL" id="ONK81385.1"/>
    </source>
</evidence>
<organism evidence="2 3">
    <name type="scientific">Asparagus officinalis</name>
    <name type="common">Garden asparagus</name>
    <dbReference type="NCBI Taxonomy" id="4686"/>
    <lineage>
        <taxon>Eukaryota</taxon>
        <taxon>Viridiplantae</taxon>
        <taxon>Streptophyta</taxon>
        <taxon>Embryophyta</taxon>
        <taxon>Tracheophyta</taxon>
        <taxon>Spermatophyta</taxon>
        <taxon>Magnoliopsida</taxon>
        <taxon>Liliopsida</taxon>
        <taxon>Asparagales</taxon>
        <taxon>Asparagaceae</taxon>
        <taxon>Asparagoideae</taxon>
        <taxon>Asparagus</taxon>
    </lineage>
</organism>
<dbReference type="OMA" id="CELQFNR"/>